<proteinExistence type="predicted"/>
<dbReference type="PATRIC" id="fig|572264.18.peg.911"/>
<dbReference type="AlphaFoldDB" id="A0A158RUF3"/>
<reference evidence="1 2" key="1">
    <citation type="submission" date="2009-02" db="EMBL/GenBank/DDBJ databases">
        <title>Genome sequence of Bacillus cereus 03BB102.</title>
        <authorList>
            <person name="Dodson R.J."/>
            <person name="Jackson P."/>
            <person name="Munk A.C."/>
            <person name="Brettin T."/>
            <person name="Bruce D."/>
            <person name="Detter C."/>
            <person name="Tapia R."/>
            <person name="Han C."/>
            <person name="Sutton G."/>
            <person name="Sims D."/>
        </authorList>
    </citation>
    <scope>NUCLEOTIDE SEQUENCE [LARGE SCALE GENOMIC DNA]</scope>
    <source>
        <strain evidence="1 2">03BB102</strain>
    </source>
</reference>
<dbReference type="RefSeq" id="WP_000761575.1">
    <property type="nucleotide sequence ID" value="NC_012472.1"/>
</dbReference>
<sequence length="138" mass="16231">MKLAKTEIQQFILKQLELCELKELDVEFAVRGLDFDPNMFIRAGEMGLEIGFHRLVWSCPVTPDMTRFTHHILLWEHLDELSNSEKAMEIKESIIMVAEFRKRRYQQCKFCDTRTLPEHLFEDGVCQGCASVHFGVFY</sequence>
<protein>
    <submittedName>
        <fullName evidence="1">Uncharacterized protein</fullName>
    </submittedName>
</protein>
<dbReference type="EMBL" id="CP001407">
    <property type="protein sequence ID" value="ACO31033.1"/>
    <property type="molecule type" value="Genomic_DNA"/>
</dbReference>
<gene>
    <name evidence="1" type="ordered locus">BCA_0969</name>
</gene>
<accession>A0A158RUF3</accession>
<evidence type="ECO:0000313" key="2">
    <source>
        <dbReference type="Proteomes" id="UP000002210"/>
    </source>
</evidence>
<organism evidence="1 2">
    <name type="scientific">Bacillus cereus (strain 03BB102)</name>
    <dbReference type="NCBI Taxonomy" id="572264"/>
    <lineage>
        <taxon>Bacteria</taxon>
        <taxon>Bacillati</taxon>
        <taxon>Bacillota</taxon>
        <taxon>Bacilli</taxon>
        <taxon>Bacillales</taxon>
        <taxon>Bacillaceae</taxon>
        <taxon>Bacillus</taxon>
        <taxon>Bacillus cereus group</taxon>
    </lineage>
</organism>
<dbReference type="Proteomes" id="UP000002210">
    <property type="component" value="Chromosome"/>
</dbReference>
<dbReference type="KEGG" id="bcx:BCA_0969"/>
<evidence type="ECO:0000313" key="1">
    <source>
        <dbReference type="EMBL" id="ACO31033.1"/>
    </source>
</evidence>
<name>A0A158RUF3_BACC3</name>